<feature type="transmembrane region" description="Helical" evidence="2">
    <location>
        <begin position="949"/>
        <end position="970"/>
    </location>
</feature>
<accession>A0ABQ9HJJ2</accession>
<evidence type="ECO:0000256" key="2">
    <source>
        <dbReference type="SAM" id="Phobius"/>
    </source>
</evidence>
<evidence type="ECO:0000313" key="4">
    <source>
        <dbReference type="Proteomes" id="UP001159363"/>
    </source>
</evidence>
<evidence type="ECO:0000256" key="1">
    <source>
        <dbReference type="SAM" id="MobiDB-lite"/>
    </source>
</evidence>
<sequence length="1205" mass="131385">MRNETQTYATVVRHFTCLTWDLNPENIVQKASFAYGFQRSSALEHTNNVRIRISYVKAQSASKLTKTAVCSFRRAVRIACEPRASGKSQITANGLYRDEYSSAGPRGRLSRARGKHDVNSRGSGDPWSPRPSTSADNSRACLRPADVATHHNYYVPALVPRDGTTVAERLRCSPPTKANGVQFPAGSLPDFRTWESCWLVGFFSGISRFPRLCIPTLLHLSTNSLSLRNRIGRCRWSAGFLGDLQFPTSLHSDTASYSPRHNVICSQAFDVNSSPKISIPVVRDKNHDITPTHIEQANTCVQYYRFPARHQQTMLPEAEIVIHLYKVWTHSISKRPNMGCNDIVTIPGSTINLRGLLADTAHREPRHPLVAPRSPLHPVKSREQMYTCILDQCCRETNMAADCENCSRCSSLHPLPQTLHQKMTLCEKTVSIRGHGTTPPSASSALCPPPLQQTQSEFSDGCPFEGHALPPFTPSAERTSHLAGENPGPSTLPSLSIQEPDSMKYTITRERNDFRHKELQIAAEISVVNDIARSKQGKVDIYVETSGEDSSDDYTNELSYTSDAKKTEDFPSTNAVNNDYIFSEHPNELVTKPRYLIDPKKWGIFRSTTFAAWSLLQSHKTSRLNFNVSPAVSTTKPEISEGGGLTPTNPRRFWYTPGKVFIFTKQAVKDLGPPCWREQFRSTIFTVKDTEDTGCPSTSRYLCWDLTRHDCAVKEDLTSSSPLAWNSAACWSRHPRLSYVCLPERVSAQPTNLTLVCLLYSLKHVKRTGEARQIKETRGARGEVTTLPLPRMHGEGEVVGQGVETAACPNGGALNGQRQFTEPFSHSLVHSTCGPTPSLHGLYTAPTMRESPSSALETLVSLAPHTLNSQLSATWLCTRGLRITRPHIDKKADILTLLHYSPRFTLIGCQDPGFENLVVSEVVVVLVVSVVVLVVSVVVVVVSVVVVVVVAVVVVSVVVAVVVAVVVLVVAEVVAVVVAVVVVAVAVSVVSVVVAVVVAVVLAVVVLVVAEVVAVVVVAAVVAVAVSVVSVVAVVVVAVVVLVVAEVVAVVFSNSLEEVLTSVSLTVKIVDRNCSRQQGGPRSLTACFVKINTFPGVYQNLRGFVGVRPPPSEISGFVVDTAGETLKFNLESLNFAARGCVTLNRHRRHGAWTWGFSSQMRSAHCGGCEGRGCVAFERAAIRKLTLVLLGGGAQSAEDALWGVVP</sequence>
<keyword evidence="2" id="KW-1133">Transmembrane helix</keyword>
<feature type="region of interest" description="Disordered" evidence="1">
    <location>
        <begin position="101"/>
        <end position="138"/>
    </location>
</feature>
<gene>
    <name evidence="3" type="ORF">PR048_016365</name>
</gene>
<dbReference type="EMBL" id="JARBHB010000005">
    <property type="protein sequence ID" value="KAJ8884508.1"/>
    <property type="molecule type" value="Genomic_DNA"/>
</dbReference>
<proteinExistence type="predicted"/>
<protein>
    <submittedName>
        <fullName evidence="3">Uncharacterized protein</fullName>
    </submittedName>
</protein>
<feature type="compositionally biased region" description="Polar residues" evidence="1">
    <location>
        <begin position="488"/>
        <end position="499"/>
    </location>
</feature>
<keyword evidence="4" id="KW-1185">Reference proteome</keyword>
<comment type="caution">
    <text evidence="3">The sequence shown here is derived from an EMBL/GenBank/DDBJ whole genome shotgun (WGS) entry which is preliminary data.</text>
</comment>
<organism evidence="3 4">
    <name type="scientific">Dryococelus australis</name>
    <dbReference type="NCBI Taxonomy" id="614101"/>
    <lineage>
        <taxon>Eukaryota</taxon>
        <taxon>Metazoa</taxon>
        <taxon>Ecdysozoa</taxon>
        <taxon>Arthropoda</taxon>
        <taxon>Hexapoda</taxon>
        <taxon>Insecta</taxon>
        <taxon>Pterygota</taxon>
        <taxon>Neoptera</taxon>
        <taxon>Polyneoptera</taxon>
        <taxon>Phasmatodea</taxon>
        <taxon>Verophasmatodea</taxon>
        <taxon>Anareolatae</taxon>
        <taxon>Phasmatidae</taxon>
        <taxon>Eurycanthinae</taxon>
        <taxon>Dryococelus</taxon>
    </lineage>
</organism>
<feature type="region of interest" description="Disordered" evidence="1">
    <location>
        <begin position="435"/>
        <end position="501"/>
    </location>
</feature>
<name>A0ABQ9HJJ2_9NEOP</name>
<evidence type="ECO:0000313" key="3">
    <source>
        <dbReference type="EMBL" id="KAJ8884508.1"/>
    </source>
</evidence>
<feature type="transmembrane region" description="Helical" evidence="2">
    <location>
        <begin position="1016"/>
        <end position="1045"/>
    </location>
</feature>
<reference evidence="3 4" key="1">
    <citation type="submission" date="2023-02" db="EMBL/GenBank/DDBJ databases">
        <title>LHISI_Scaffold_Assembly.</title>
        <authorList>
            <person name="Stuart O.P."/>
            <person name="Cleave R."/>
            <person name="Magrath M.J.L."/>
            <person name="Mikheyev A.S."/>
        </authorList>
    </citation>
    <scope>NUCLEOTIDE SEQUENCE [LARGE SCALE GENOMIC DNA]</scope>
    <source>
        <strain evidence="3">Daus_M_001</strain>
        <tissue evidence="3">Leg muscle</tissue>
    </source>
</reference>
<keyword evidence="2" id="KW-0472">Membrane</keyword>
<feature type="transmembrane region" description="Helical" evidence="2">
    <location>
        <begin position="976"/>
        <end position="1009"/>
    </location>
</feature>
<feature type="transmembrane region" description="Helical" evidence="2">
    <location>
        <begin position="922"/>
        <end position="942"/>
    </location>
</feature>
<dbReference type="Proteomes" id="UP001159363">
    <property type="component" value="Chromosome 4"/>
</dbReference>
<keyword evidence="2" id="KW-0812">Transmembrane</keyword>